<keyword evidence="2" id="KW-1185">Reference proteome</keyword>
<organism evidence="1 2">
    <name type="scientific">Xylaria curta</name>
    <dbReference type="NCBI Taxonomy" id="42375"/>
    <lineage>
        <taxon>Eukaryota</taxon>
        <taxon>Fungi</taxon>
        <taxon>Dikarya</taxon>
        <taxon>Ascomycota</taxon>
        <taxon>Pezizomycotina</taxon>
        <taxon>Sordariomycetes</taxon>
        <taxon>Xylariomycetidae</taxon>
        <taxon>Xylariales</taxon>
        <taxon>Xylariaceae</taxon>
        <taxon>Xylaria</taxon>
    </lineage>
</organism>
<protein>
    <submittedName>
        <fullName evidence="1">Uncharacterized protein</fullName>
    </submittedName>
</protein>
<evidence type="ECO:0000313" key="2">
    <source>
        <dbReference type="Proteomes" id="UP001143856"/>
    </source>
</evidence>
<gene>
    <name evidence="1" type="ORF">NUW58_g182</name>
</gene>
<dbReference type="Proteomes" id="UP001143856">
    <property type="component" value="Unassembled WGS sequence"/>
</dbReference>
<dbReference type="EMBL" id="JAPDGR010000014">
    <property type="protein sequence ID" value="KAJ2998878.1"/>
    <property type="molecule type" value="Genomic_DNA"/>
</dbReference>
<sequence>MSTQEASRARINAARLLSSCLFITSSLATLTSQFQNFYPQHGGKYEYLLQNNCSEEFANYLTGRPQDFEGDWLGGAGANTVLVQPVVTCLLDNVSEYIKAASSSAQVILGVAPPLLATIGSSTDELAMLSVVGRRPLLSLLISFANPSVYMERIFDFRQPEKMLQNSRGRYTPQKPSTAAQHWALVVIQYAVALGAAANIAVMSWQLGVGTVCSWWSETVFAPLVWTVLSIPIHLAGTFATRLRLRRIYRDEDKKMNIGFGLWMQMLPTRLYEFCWSEWVPSVSQDEIRVVSFNEERLYVVWSWLLSTATIIHILYVVSVLACRILVTFELAGMRASYKAEPEAIEEQDDKFARYRRRAYEQNEIDHFPHNSRYVPHAKGTFKQRYFVETSYYKPDGPVFLYLGGEGSIDGDTHLDASLIEQFVKRFNGIGVVLENRYYGTSFPFNTSTTDELLYLTTEQVIADFDLFARKAKLPGVGNNIHAPSTPWILYGGSYPGALSAFTIKRYPKTFYAAISSSGVIHGQLEYPQWYDPIQKLAPQDCVTSVNDIIDKMDLLVQSNNRAAIQELKEIFGLGALEDIRDFAQTIAFPIGGPFYYKSYTWQEINWNPQFGSQAFFRVL</sequence>
<evidence type="ECO:0000313" key="1">
    <source>
        <dbReference type="EMBL" id="KAJ2998878.1"/>
    </source>
</evidence>
<proteinExistence type="predicted"/>
<reference evidence="1" key="1">
    <citation type="submission" date="2022-10" db="EMBL/GenBank/DDBJ databases">
        <title>Genome Sequence of Xylaria curta.</title>
        <authorList>
            <person name="Buettner E."/>
        </authorList>
    </citation>
    <scope>NUCLEOTIDE SEQUENCE</scope>
    <source>
        <strain evidence="1">Babe10</strain>
    </source>
</reference>
<comment type="caution">
    <text evidence="1">The sequence shown here is derived from an EMBL/GenBank/DDBJ whole genome shotgun (WGS) entry which is preliminary data.</text>
</comment>
<accession>A0ACC1PSW8</accession>
<name>A0ACC1PSW8_9PEZI</name>